<feature type="transmembrane region" description="Helical" evidence="1">
    <location>
        <begin position="44"/>
        <end position="61"/>
    </location>
</feature>
<name>A0ABY9X7T1_9BACT</name>
<dbReference type="EMBL" id="CP043494">
    <property type="protein sequence ID" value="WNG51389.1"/>
    <property type="molecule type" value="Genomic_DNA"/>
</dbReference>
<accession>A0ABY9X7T1</accession>
<proteinExistence type="predicted"/>
<evidence type="ECO:0008006" key="4">
    <source>
        <dbReference type="Google" id="ProtNLM"/>
    </source>
</evidence>
<dbReference type="Gene3D" id="3.10.310.50">
    <property type="match status" value="1"/>
</dbReference>
<evidence type="ECO:0000313" key="3">
    <source>
        <dbReference type="Proteomes" id="UP001611383"/>
    </source>
</evidence>
<keyword evidence="1" id="KW-0812">Transmembrane</keyword>
<organism evidence="2 3">
    <name type="scientific">Archangium minus</name>
    <dbReference type="NCBI Taxonomy" id="83450"/>
    <lineage>
        <taxon>Bacteria</taxon>
        <taxon>Pseudomonadati</taxon>
        <taxon>Myxococcota</taxon>
        <taxon>Myxococcia</taxon>
        <taxon>Myxococcales</taxon>
        <taxon>Cystobacterineae</taxon>
        <taxon>Archangiaceae</taxon>
        <taxon>Archangium</taxon>
    </lineage>
</organism>
<reference evidence="2 3" key="1">
    <citation type="submission" date="2019-08" db="EMBL/GenBank/DDBJ databases">
        <title>Archangium and Cystobacter genomes.</title>
        <authorList>
            <person name="Chen I.-C.K."/>
            <person name="Wielgoss S."/>
        </authorList>
    </citation>
    <scope>NUCLEOTIDE SEQUENCE [LARGE SCALE GENOMIC DNA]</scope>
    <source>
        <strain evidence="2 3">Cbm 6</strain>
    </source>
</reference>
<keyword evidence="1" id="KW-0472">Membrane</keyword>
<sequence length="207" mass="22486">MKAFFEDATRKRAAAEVKAIEARTAAEVVVAVRHASGHYRHTDYLVGFGLSLVTLLAMLYLPPEFPLETFPVGVALAFAMGAYSSERLPSLRRRLTSRKLLEENVRTAARATFVELGVSRTSGRTGLLVLVSTFERRVEVVADVGVDTAALGSEWEQALTKLSAAVAASESPKPFFEALRLLAPPLERVLPRGDDDINELPDAPHAA</sequence>
<keyword evidence="1" id="KW-1133">Transmembrane helix</keyword>
<keyword evidence="3" id="KW-1185">Reference proteome</keyword>
<gene>
    <name evidence="2" type="ORF">F0U60_50095</name>
</gene>
<dbReference type="RefSeq" id="WP_395811599.1">
    <property type="nucleotide sequence ID" value="NZ_CP043494.1"/>
</dbReference>
<evidence type="ECO:0000256" key="1">
    <source>
        <dbReference type="SAM" id="Phobius"/>
    </source>
</evidence>
<dbReference type="Proteomes" id="UP001611383">
    <property type="component" value="Chromosome"/>
</dbReference>
<protein>
    <recommendedName>
        <fullName evidence="4">TPM domain-containing protein</fullName>
    </recommendedName>
</protein>
<evidence type="ECO:0000313" key="2">
    <source>
        <dbReference type="EMBL" id="WNG51389.1"/>
    </source>
</evidence>